<feature type="compositionally biased region" description="Basic and acidic residues" evidence="1">
    <location>
        <begin position="29"/>
        <end position="38"/>
    </location>
</feature>
<reference evidence="2 3" key="1">
    <citation type="submission" date="2008-07" db="EMBL/GenBank/DDBJ databases">
        <authorList>
            <person name="Tandeau de Marsac N."/>
            <person name="Ferriera S."/>
            <person name="Johnson J."/>
            <person name="Kravitz S."/>
            <person name="Beeson K."/>
            <person name="Sutton G."/>
            <person name="Rogers Y.-H."/>
            <person name="Friedman R."/>
            <person name="Frazier M."/>
            <person name="Venter J.C."/>
        </authorList>
    </citation>
    <scope>NUCLEOTIDE SEQUENCE [LARGE SCALE GENOMIC DNA]</scope>
    <source>
        <strain evidence="2 3">PCC 7420</strain>
    </source>
</reference>
<feature type="region of interest" description="Disordered" evidence="1">
    <location>
        <begin position="23"/>
        <end position="42"/>
    </location>
</feature>
<protein>
    <submittedName>
        <fullName evidence="2">Uncharacterized protein</fullName>
    </submittedName>
</protein>
<sequence length="72" mass="8191">MLSATLHDFRFYRISVNLKTPHPQPLSHAWERGARESGSHSPVQKKLSILWLPPFEGGRELGLGDEGKRLEK</sequence>
<dbReference type="Proteomes" id="UP000003835">
    <property type="component" value="Unassembled WGS sequence"/>
</dbReference>
<dbReference type="EMBL" id="DS989885">
    <property type="protein sequence ID" value="EDX70637.1"/>
    <property type="molecule type" value="Genomic_DNA"/>
</dbReference>
<dbReference type="AlphaFoldDB" id="B4W587"/>
<accession>B4W587</accession>
<evidence type="ECO:0000313" key="2">
    <source>
        <dbReference type="EMBL" id="EDX70637.1"/>
    </source>
</evidence>
<evidence type="ECO:0000313" key="3">
    <source>
        <dbReference type="Proteomes" id="UP000003835"/>
    </source>
</evidence>
<evidence type="ECO:0000256" key="1">
    <source>
        <dbReference type="SAM" id="MobiDB-lite"/>
    </source>
</evidence>
<proteinExistence type="predicted"/>
<organism evidence="2 3">
    <name type="scientific">Coleofasciculus chthonoplastes PCC 7420</name>
    <dbReference type="NCBI Taxonomy" id="118168"/>
    <lineage>
        <taxon>Bacteria</taxon>
        <taxon>Bacillati</taxon>
        <taxon>Cyanobacteriota</taxon>
        <taxon>Cyanophyceae</taxon>
        <taxon>Coleofasciculales</taxon>
        <taxon>Coleofasciculaceae</taxon>
        <taxon>Coleofasciculus</taxon>
    </lineage>
</organism>
<dbReference type="HOGENOM" id="CLU_2715411_0_0_3"/>
<gene>
    <name evidence="2" type="ORF">MC7420_6562</name>
</gene>
<name>B4W587_9CYAN</name>
<keyword evidence="3" id="KW-1185">Reference proteome</keyword>